<evidence type="ECO:0000313" key="2">
    <source>
        <dbReference type="Proteomes" id="UP000405805"/>
    </source>
</evidence>
<proteinExistence type="predicted"/>
<protein>
    <submittedName>
        <fullName evidence="1">Nucleotidyltransferase family protein</fullName>
    </submittedName>
</protein>
<accession>A0AA90VGS4</accession>
<organism evidence="1 2">
    <name type="scientific">Segatella copri</name>
    <dbReference type="NCBI Taxonomy" id="165179"/>
    <lineage>
        <taxon>Bacteria</taxon>
        <taxon>Pseudomonadati</taxon>
        <taxon>Bacteroidota</taxon>
        <taxon>Bacteroidia</taxon>
        <taxon>Bacteroidales</taxon>
        <taxon>Prevotellaceae</taxon>
        <taxon>Segatella</taxon>
    </lineage>
</organism>
<comment type="caution">
    <text evidence="1">The sequence shown here is derived from an EMBL/GenBank/DDBJ whole genome shotgun (WGS) entry which is preliminary data.</text>
</comment>
<dbReference type="Proteomes" id="UP000405805">
    <property type="component" value="Unassembled WGS sequence"/>
</dbReference>
<dbReference type="AlphaFoldDB" id="A0AA90VGS4"/>
<reference evidence="2" key="1">
    <citation type="submission" date="2019-09" db="EMBL/GenBank/DDBJ databases">
        <title>Distinct polysaccharide growth profiles of human intestinal Prevotella copri isolates.</title>
        <authorList>
            <person name="Fehlner-Peach H."/>
            <person name="Magnabosco C."/>
            <person name="Raghavan V."/>
            <person name="Scher J.U."/>
            <person name="Tett A."/>
            <person name="Cox L.M."/>
            <person name="Gottsegen C."/>
            <person name="Watters A."/>
            <person name="Wiltshire- Gordon J.D."/>
            <person name="Segata N."/>
            <person name="Bonneau R."/>
            <person name="Littman D.R."/>
        </authorList>
    </citation>
    <scope>NUCLEOTIDE SEQUENCE [LARGE SCALE GENOMIC DNA]</scope>
    <source>
        <strain evidence="2">iA624</strain>
    </source>
</reference>
<gene>
    <name evidence="1" type="ORF">F7D57_08940</name>
</gene>
<sequence>MLYILSHLYRHVFTEGIGLRQLIDYYFVLRNMDCNIKNKAVLQRELKHLGLWKFAKVVMYVLYETLGLPEEKMIAPIDVYEGRFLLAEIMQGGNFGQYDTRLGSKENEDKLHRYLRMSLRNFRFVKHYPTEALSEPLFRTWFAVWKKIHRIR</sequence>
<dbReference type="EMBL" id="VZBP01000119">
    <property type="protein sequence ID" value="MQO09834.1"/>
    <property type="molecule type" value="Genomic_DNA"/>
</dbReference>
<evidence type="ECO:0000313" key="1">
    <source>
        <dbReference type="EMBL" id="MQO09834.1"/>
    </source>
</evidence>
<name>A0AA90VGS4_9BACT</name>